<dbReference type="Gene3D" id="3.40.710.10">
    <property type="entry name" value="DD-peptidase/beta-lactamase superfamily"/>
    <property type="match status" value="1"/>
</dbReference>
<evidence type="ECO:0000313" key="2">
    <source>
        <dbReference type="EMBL" id="SHJ32278.1"/>
    </source>
</evidence>
<dbReference type="Proteomes" id="UP000184231">
    <property type="component" value="Unassembled WGS sequence"/>
</dbReference>
<keyword evidence="3" id="KW-1185">Reference proteome</keyword>
<proteinExistence type="predicted"/>
<dbReference type="AlphaFoldDB" id="A0A1M6ICU7"/>
<dbReference type="RefSeq" id="WP_072764835.1">
    <property type="nucleotide sequence ID" value="NZ_FQYX01000017.1"/>
</dbReference>
<keyword evidence="1" id="KW-0732">Signal</keyword>
<evidence type="ECO:0000313" key="3">
    <source>
        <dbReference type="Proteomes" id="UP000184231"/>
    </source>
</evidence>
<name>A0A1M6ICU7_9FLAO</name>
<evidence type="ECO:0000256" key="1">
    <source>
        <dbReference type="SAM" id="SignalP"/>
    </source>
</evidence>
<evidence type="ECO:0008006" key="4">
    <source>
        <dbReference type="Google" id="ProtNLM"/>
    </source>
</evidence>
<organism evidence="2 3">
    <name type="scientific">Arenibacter nanhaiticus</name>
    <dbReference type="NCBI Taxonomy" id="558155"/>
    <lineage>
        <taxon>Bacteria</taxon>
        <taxon>Pseudomonadati</taxon>
        <taxon>Bacteroidota</taxon>
        <taxon>Flavobacteriia</taxon>
        <taxon>Flavobacteriales</taxon>
        <taxon>Flavobacteriaceae</taxon>
        <taxon>Arenibacter</taxon>
    </lineage>
</organism>
<gene>
    <name evidence="2" type="ORF">SAMN04487911_11736</name>
</gene>
<sequence length="376" mass="43326">MTARTLFAGFLLASFLFSCAEDIPQKNILESALSTTDPTIKRVMDSVSHYDLQIRYTRITRYKDSVSFKDYDFRTNQQAYFYPGNTVGLLTAVLSLEKLNELDKLDLHSRFYIEGDTLETTFTNEITKILTLHDNEANDRLFEFLGQDRINNALRNKEIFPVCISHRLSPTNAFELTTKPIIAYLNDSTTTPLAPSINTPPLALNLPRAKRVKSHKEDDSSTEAPIDLSLHNYFPLEAQNQVLKRIFFPDNFPAHQQFNLSTEQYHFLRKAMQVLATTEKSPSEVEPLNFLSMQTKEADLNNIAVYHKSSHDYHTFTDYTYIKDSTNKVEFMLNATILETKNHILNDSFTPHDTLKTPFLTQLAREIYTLEVNRNQ</sequence>
<reference evidence="2 3" key="1">
    <citation type="submission" date="2016-11" db="EMBL/GenBank/DDBJ databases">
        <authorList>
            <person name="Jaros S."/>
            <person name="Januszkiewicz K."/>
            <person name="Wedrychowicz H."/>
        </authorList>
    </citation>
    <scope>NUCLEOTIDE SEQUENCE [LARGE SCALE GENOMIC DNA]</scope>
    <source>
        <strain evidence="2 3">CGMCC 1.8863</strain>
    </source>
</reference>
<dbReference type="STRING" id="558155.SAMN04487911_11736"/>
<dbReference type="InterPro" id="IPR012338">
    <property type="entry name" value="Beta-lactam/transpept-like"/>
</dbReference>
<dbReference type="EMBL" id="FQYX01000017">
    <property type="protein sequence ID" value="SHJ32278.1"/>
    <property type="molecule type" value="Genomic_DNA"/>
</dbReference>
<feature type="signal peptide" evidence="1">
    <location>
        <begin position="1"/>
        <end position="20"/>
    </location>
</feature>
<feature type="chain" id="PRO_5012838951" description="Beta-lactamase enzyme family protein" evidence="1">
    <location>
        <begin position="21"/>
        <end position="376"/>
    </location>
</feature>
<protein>
    <recommendedName>
        <fullName evidence="4">Beta-lactamase enzyme family protein</fullName>
    </recommendedName>
</protein>
<accession>A0A1M6ICU7</accession>
<dbReference type="PROSITE" id="PS51257">
    <property type="entry name" value="PROKAR_LIPOPROTEIN"/>
    <property type="match status" value="1"/>
</dbReference>
<dbReference type="OrthoDB" id="1884322at2"/>